<gene>
    <name evidence="2" type="ORF">Gogos_020307</name>
</gene>
<evidence type="ECO:0000313" key="2">
    <source>
        <dbReference type="EMBL" id="MBA0754899.1"/>
    </source>
</evidence>
<feature type="region of interest" description="Disordered" evidence="1">
    <location>
        <begin position="73"/>
        <end position="99"/>
    </location>
</feature>
<dbReference type="Proteomes" id="UP000593579">
    <property type="component" value="Unassembled WGS sequence"/>
</dbReference>
<evidence type="ECO:0000313" key="3">
    <source>
        <dbReference type="Proteomes" id="UP000593579"/>
    </source>
</evidence>
<proteinExistence type="predicted"/>
<name>A0A7J9D2D5_GOSGO</name>
<reference evidence="2 3" key="1">
    <citation type="journal article" date="2019" name="Genome Biol. Evol.">
        <title>Insights into the evolution of the New World diploid cottons (Gossypium, subgenus Houzingenia) based on genome sequencing.</title>
        <authorList>
            <person name="Grover C.E."/>
            <person name="Arick M.A. 2nd"/>
            <person name="Thrash A."/>
            <person name="Conover J.L."/>
            <person name="Sanders W.S."/>
            <person name="Peterson D.G."/>
            <person name="Frelichowski J.E."/>
            <person name="Scheffler J.A."/>
            <person name="Scheffler B.E."/>
            <person name="Wendel J.F."/>
        </authorList>
    </citation>
    <scope>NUCLEOTIDE SEQUENCE [LARGE SCALE GENOMIC DNA]</scope>
    <source>
        <strain evidence="2">5</strain>
        <tissue evidence="2">Leaf</tissue>
    </source>
</reference>
<protein>
    <submittedName>
        <fullName evidence="2">Uncharacterized protein</fullName>
    </submittedName>
</protein>
<organism evidence="2 3">
    <name type="scientific">Gossypium gossypioides</name>
    <name type="common">Mexican cotton</name>
    <name type="synonym">Selera gossypioides</name>
    <dbReference type="NCBI Taxonomy" id="34282"/>
    <lineage>
        <taxon>Eukaryota</taxon>
        <taxon>Viridiplantae</taxon>
        <taxon>Streptophyta</taxon>
        <taxon>Embryophyta</taxon>
        <taxon>Tracheophyta</taxon>
        <taxon>Spermatophyta</taxon>
        <taxon>Magnoliopsida</taxon>
        <taxon>eudicotyledons</taxon>
        <taxon>Gunneridae</taxon>
        <taxon>Pentapetalae</taxon>
        <taxon>rosids</taxon>
        <taxon>malvids</taxon>
        <taxon>Malvales</taxon>
        <taxon>Malvaceae</taxon>
        <taxon>Malvoideae</taxon>
        <taxon>Gossypium</taxon>
    </lineage>
</organism>
<keyword evidence="3" id="KW-1185">Reference proteome</keyword>
<sequence length="151" mass="16878">MLQVSDVIEKEALLTFHNGLKPWVRQEVEQRGVQKLLEVMTVAESVVKLGLGKDKLGSSNSEKIGECKKDYKEDVVDGNGNGNNDGNEKPRVGKKKPNRKRDKLKCFLYYGPRMLKKCLKKSALKEKMVGKALVLGSSAKDVEAKEDESKK</sequence>
<dbReference type="EMBL" id="JABEZY010265414">
    <property type="protein sequence ID" value="MBA0754899.1"/>
    <property type="molecule type" value="Genomic_DNA"/>
</dbReference>
<dbReference type="AlphaFoldDB" id="A0A7J9D2D5"/>
<dbReference type="OrthoDB" id="1001469at2759"/>
<accession>A0A7J9D2D5</accession>
<evidence type="ECO:0000256" key="1">
    <source>
        <dbReference type="SAM" id="MobiDB-lite"/>
    </source>
</evidence>
<comment type="caution">
    <text evidence="2">The sequence shown here is derived from an EMBL/GenBank/DDBJ whole genome shotgun (WGS) entry which is preliminary data.</text>
</comment>